<protein>
    <submittedName>
        <fullName evidence="2">Secreted protein</fullName>
    </submittedName>
</protein>
<evidence type="ECO:0000313" key="1">
    <source>
        <dbReference type="Proteomes" id="UP000025227"/>
    </source>
</evidence>
<sequence>STTTATVNMALVIMGTTTIQSMALAIQKALTREVMATTAVTSTADGEVTPREKSMDRTTDLSMTTTMVKGTTARSITKAGSNITTAIMTMDIMDMITTTIITAMDTITITTLMITTTTIITLMDTITISTTTAITTVTTTTELPRRKCSLYLLKVVVNSSEKINISN</sequence>
<keyword evidence="1" id="KW-1185">Reference proteome</keyword>
<proteinExistence type="predicted"/>
<dbReference type="WBParaSite" id="HCON_00100610-00001">
    <property type="protein sequence ID" value="HCON_00100610-00001"/>
    <property type="gene ID" value="HCON_00100610"/>
</dbReference>
<name>A0A7I4YJR3_HAECO</name>
<accession>A0A7I4YJR3</accession>
<organism evidence="1 2">
    <name type="scientific">Haemonchus contortus</name>
    <name type="common">Barber pole worm</name>
    <dbReference type="NCBI Taxonomy" id="6289"/>
    <lineage>
        <taxon>Eukaryota</taxon>
        <taxon>Metazoa</taxon>
        <taxon>Ecdysozoa</taxon>
        <taxon>Nematoda</taxon>
        <taxon>Chromadorea</taxon>
        <taxon>Rhabditida</taxon>
        <taxon>Rhabditina</taxon>
        <taxon>Rhabditomorpha</taxon>
        <taxon>Strongyloidea</taxon>
        <taxon>Trichostrongylidae</taxon>
        <taxon>Haemonchus</taxon>
    </lineage>
</organism>
<dbReference type="Proteomes" id="UP000025227">
    <property type="component" value="Unplaced"/>
</dbReference>
<dbReference type="AlphaFoldDB" id="A0A7I4YJR3"/>
<reference evidence="2" key="1">
    <citation type="submission" date="2020-12" db="UniProtKB">
        <authorList>
            <consortium name="WormBaseParasite"/>
        </authorList>
    </citation>
    <scope>IDENTIFICATION</scope>
    <source>
        <strain evidence="2">MHco3</strain>
    </source>
</reference>
<evidence type="ECO:0000313" key="2">
    <source>
        <dbReference type="WBParaSite" id="HCON_00100610-00001"/>
    </source>
</evidence>